<evidence type="ECO:0000313" key="2">
    <source>
        <dbReference type="EMBL" id="CAD8058312.1"/>
    </source>
</evidence>
<dbReference type="AlphaFoldDB" id="A0A8S1KSW1"/>
<organism evidence="1 3">
    <name type="scientific">Paramecium sonneborni</name>
    <dbReference type="NCBI Taxonomy" id="65129"/>
    <lineage>
        <taxon>Eukaryota</taxon>
        <taxon>Sar</taxon>
        <taxon>Alveolata</taxon>
        <taxon>Ciliophora</taxon>
        <taxon>Intramacronucleata</taxon>
        <taxon>Oligohymenophorea</taxon>
        <taxon>Peniculida</taxon>
        <taxon>Parameciidae</taxon>
        <taxon>Paramecium</taxon>
    </lineage>
</organism>
<protein>
    <submittedName>
        <fullName evidence="1">Uncharacterized protein</fullName>
    </submittedName>
</protein>
<dbReference type="EMBL" id="CAJJDN010000012">
    <property type="protein sequence ID" value="CAD8058312.1"/>
    <property type="molecule type" value="Genomic_DNA"/>
</dbReference>
<keyword evidence="3" id="KW-1185">Reference proteome</keyword>
<name>A0A8S1KSW1_9CILI</name>
<proteinExistence type="predicted"/>
<dbReference type="Proteomes" id="UP000692954">
    <property type="component" value="Unassembled WGS sequence"/>
</dbReference>
<reference evidence="1" key="1">
    <citation type="submission" date="2021-01" db="EMBL/GenBank/DDBJ databases">
        <authorList>
            <consortium name="Genoscope - CEA"/>
            <person name="William W."/>
        </authorList>
    </citation>
    <scope>NUCLEOTIDE SEQUENCE</scope>
</reference>
<sequence length="87" mass="10502">MNHINEQSQQSSSEKCIVKRKLINYQRNIRVIFNPFNWERKSSEYQQNRNFSQSIRASKFQGKTFFQRKAQVGVLNRRFSSRSQDQI</sequence>
<dbReference type="EMBL" id="CAJJDN010000012">
    <property type="protein sequence ID" value="CAD8058308.1"/>
    <property type="molecule type" value="Genomic_DNA"/>
</dbReference>
<evidence type="ECO:0000313" key="1">
    <source>
        <dbReference type="EMBL" id="CAD8058308.1"/>
    </source>
</evidence>
<accession>A0A8S1KSW1</accession>
<comment type="caution">
    <text evidence="1">The sequence shown here is derived from an EMBL/GenBank/DDBJ whole genome shotgun (WGS) entry which is preliminary data.</text>
</comment>
<gene>
    <name evidence="1" type="ORF">PSON_ATCC_30995.1.T0120136</name>
    <name evidence="2" type="ORF">PSON_ATCC_30995.1.T0120138</name>
</gene>
<evidence type="ECO:0000313" key="3">
    <source>
        <dbReference type="Proteomes" id="UP000692954"/>
    </source>
</evidence>